<evidence type="ECO:0000256" key="1">
    <source>
        <dbReference type="SAM" id="Phobius"/>
    </source>
</evidence>
<dbReference type="AlphaFoldDB" id="A0A7C6EG06"/>
<sequence>MNSVVGLDIRRDWIKVVELTRDLEIKRYGKIKIDEEDRIDNDDLYIQKIKELFHKSRISSNNVIINFRGSYVLARTYQPPSSNKEAFEMWFVENIQELIPGTPVEDVVYSYEILPSGRVLIAFARLGELEKLIGMLRKCGITPIFIDASCLPLRTAFTNHPWIKERFDFAILDIDDTQADLLIVKEGEPFSANLISYGNQNDNDVLTAHLLRIFNFYERKDGIKINNIIIVGDYPKSSIKEHLEKSLGFKVDTGNPVRIQKLKSRLKNGGSYAQAIGLALKGFSQIGIDLTPHKIRIENEVLTFRKNAERYARTSLFFTIPALIFSLWLLISICKKDDTLKQDIDALKKEIVEMSLADNEVIEFHTRIQQLKKLLHNRLNWSEVLFEIAWAVPDGIYLKELSTETRLRADNPEPVSQIQIIIEGSAQSEEFVITFVKNLEKKFKNITLENMKSEAGCAFKISLEP</sequence>
<evidence type="ECO:0000313" key="2">
    <source>
        <dbReference type="EMBL" id="HHS62280.1"/>
    </source>
</evidence>
<keyword evidence="1" id="KW-1133">Transmembrane helix</keyword>
<dbReference type="Pfam" id="PF05137">
    <property type="entry name" value="PilN"/>
    <property type="match status" value="1"/>
</dbReference>
<dbReference type="PANTHER" id="PTHR32432:SF3">
    <property type="entry name" value="ETHANOLAMINE UTILIZATION PROTEIN EUTJ"/>
    <property type="match status" value="1"/>
</dbReference>
<keyword evidence="1" id="KW-0472">Membrane</keyword>
<dbReference type="InterPro" id="IPR050696">
    <property type="entry name" value="FtsA/MreB"/>
</dbReference>
<feature type="transmembrane region" description="Helical" evidence="1">
    <location>
        <begin position="311"/>
        <end position="331"/>
    </location>
</feature>
<dbReference type="Gene3D" id="3.30.1490.300">
    <property type="match status" value="1"/>
</dbReference>
<proteinExistence type="predicted"/>
<name>A0A7C6EG06_UNCW3</name>
<keyword evidence="1" id="KW-0812">Transmembrane</keyword>
<gene>
    <name evidence="2" type="ORF">ENV70_01510</name>
</gene>
<dbReference type="PANTHER" id="PTHR32432">
    <property type="entry name" value="CELL DIVISION PROTEIN FTSA-RELATED"/>
    <property type="match status" value="1"/>
</dbReference>
<organism evidence="2">
    <name type="scientific">candidate division WOR-3 bacterium</name>
    <dbReference type="NCBI Taxonomy" id="2052148"/>
    <lineage>
        <taxon>Bacteria</taxon>
        <taxon>Bacteria division WOR-3</taxon>
    </lineage>
</organism>
<comment type="caution">
    <text evidence="2">The sequence shown here is derived from an EMBL/GenBank/DDBJ whole genome shotgun (WGS) entry which is preliminary data.</text>
</comment>
<dbReference type="InterPro" id="IPR007813">
    <property type="entry name" value="PilN"/>
</dbReference>
<protein>
    <recommendedName>
        <fullName evidence="3">Type IV pilus assembly protein PilM</fullName>
    </recommendedName>
</protein>
<dbReference type="EMBL" id="DTHJ01000034">
    <property type="protein sequence ID" value="HHS62280.1"/>
    <property type="molecule type" value="Genomic_DNA"/>
</dbReference>
<evidence type="ECO:0008006" key="3">
    <source>
        <dbReference type="Google" id="ProtNLM"/>
    </source>
</evidence>
<dbReference type="Gene3D" id="3.30.420.40">
    <property type="match status" value="2"/>
</dbReference>
<accession>A0A7C6EG06</accession>
<reference evidence="2" key="1">
    <citation type="journal article" date="2020" name="mSystems">
        <title>Genome- and Community-Level Interaction Insights into Carbon Utilization and Element Cycling Functions of Hydrothermarchaeota in Hydrothermal Sediment.</title>
        <authorList>
            <person name="Zhou Z."/>
            <person name="Liu Y."/>
            <person name="Xu W."/>
            <person name="Pan J."/>
            <person name="Luo Z.H."/>
            <person name="Li M."/>
        </authorList>
    </citation>
    <scope>NUCLEOTIDE SEQUENCE [LARGE SCALE GENOMIC DNA]</scope>
    <source>
        <strain evidence="2">SpSt-783</strain>
    </source>
</reference>